<name>A0AA86JK96_9CLOT</name>
<dbReference type="RefSeq" id="WP_210887873.1">
    <property type="nucleotide sequence ID" value="NZ_CAKJVE010000001.1"/>
</dbReference>
<dbReference type="Proteomes" id="UP001189143">
    <property type="component" value="Unassembled WGS sequence"/>
</dbReference>
<dbReference type="AlphaFoldDB" id="A0AA86JK96"/>
<reference evidence="1" key="1">
    <citation type="submission" date="2021-10" db="EMBL/GenBank/DDBJ databases">
        <authorList>
            <person name="Mesa V."/>
        </authorList>
    </citation>
    <scope>NUCLEOTIDE SEQUENCE</scope>
    <source>
        <strain evidence="1">CC3_PB</strain>
    </source>
</reference>
<evidence type="ECO:0000313" key="1">
    <source>
        <dbReference type="EMBL" id="CAG9701972.1"/>
    </source>
</evidence>
<sequence>MKNDNKEIKMQGGMGELAKQITLSAIKENEKIIIVDPIGEYKEIAKVLNLNCEIVDSIEICAIIEPFKVDLPKENYNAIVIGTPGKGKAYHPWDNLKLCECGGSPWMGGKNGGNFEEGEPYRIRCCKCGKHTKNGNVEEIKNEWNDL</sequence>
<dbReference type="EMBL" id="CAMTCP010000242">
    <property type="protein sequence ID" value="CAI3628829.1"/>
    <property type="molecule type" value="Genomic_DNA"/>
</dbReference>
<accession>A0AA86JK96</accession>
<comment type="caution">
    <text evidence="1">The sequence shown here is derived from an EMBL/GenBank/DDBJ whole genome shotgun (WGS) entry which is preliminary data.</text>
</comment>
<dbReference type="EMBL" id="CAKJVE010000001">
    <property type="protein sequence ID" value="CAG9701972.1"/>
    <property type="molecule type" value="Genomic_DNA"/>
</dbReference>
<gene>
    <name evidence="2" type="ORF">CNEO2_440006</name>
    <name evidence="1" type="ORF">CNEO_10436</name>
</gene>
<organism evidence="1 3">
    <name type="scientific">Clostridium neonatale</name>
    <dbReference type="NCBI Taxonomy" id="137838"/>
    <lineage>
        <taxon>Bacteria</taxon>
        <taxon>Bacillati</taxon>
        <taxon>Bacillota</taxon>
        <taxon>Clostridia</taxon>
        <taxon>Eubacteriales</taxon>
        <taxon>Clostridiaceae</taxon>
        <taxon>Clostridium</taxon>
    </lineage>
</organism>
<reference evidence="2" key="2">
    <citation type="submission" date="2022-10" db="EMBL/GenBank/DDBJ databases">
        <authorList>
            <person name="Aires J."/>
            <person name="Mesa V."/>
        </authorList>
    </citation>
    <scope>NUCLEOTIDE SEQUENCE</scope>
    <source>
        <strain evidence="2">Clostridium neonatale JD116</strain>
    </source>
</reference>
<protein>
    <submittedName>
        <fullName evidence="1">Uncharacterized protein</fullName>
    </submittedName>
</protein>
<proteinExistence type="predicted"/>
<evidence type="ECO:0000313" key="2">
    <source>
        <dbReference type="EMBL" id="CAI3628829.1"/>
    </source>
</evidence>
<dbReference type="Proteomes" id="UP000789738">
    <property type="component" value="Unassembled WGS sequence"/>
</dbReference>
<evidence type="ECO:0000313" key="3">
    <source>
        <dbReference type="Proteomes" id="UP000789738"/>
    </source>
</evidence>